<reference evidence="2" key="1">
    <citation type="submission" date="2020-11" db="EMBL/GenBank/DDBJ databases">
        <authorList>
            <person name="Whitehead M."/>
        </authorList>
    </citation>
    <scope>NUCLEOTIDE SEQUENCE</scope>
    <source>
        <strain evidence="2">EGII</strain>
    </source>
</reference>
<dbReference type="Proteomes" id="UP000606786">
    <property type="component" value="Unassembled WGS sequence"/>
</dbReference>
<keyword evidence="3" id="KW-1185">Reference proteome</keyword>
<comment type="caution">
    <text evidence="2">The sequence shown here is derived from an EMBL/GenBank/DDBJ whole genome shotgun (WGS) entry which is preliminary data.</text>
</comment>
<accession>A0A811U3H7</accession>
<evidence type="ECO:0000256" key="1">
    <source>
        <dbReference type="SAM" id="MobiDB-lite"/>
    </source>
</evidence>
<name>A0A811U3H7_CERCA</name>
<organism evidence="2 3">
    <name type="scientific">Ceratitis capitata</name>
    <name type="common">Mediterranean fruit fly</name>
    <name type="synonym">Tephritis capitata</name>
    <dbReference type="NCBI Taxonomy" id="7213"/>
    <lineage>
        <taxon>Eukaryota</taxon>
        <taxon>Metazoa</taxon>
        <taxon>Ecdysozoa</taxon>
        <taxon>Arthropoda</taxon>
        <taxon>Hexapoda</taxon>
        <taxon>Insecta</taxon>
        <taxon>Pterygota</taxon>
        <taxon>Neoptera</taxon>
        <taxon>Endopterygota</taxon>
        <taxon>Diptera</taxon>
        <taxon>Brachycera</taxon>
        <taxon>Muscomorpha</taxon>
        <taxon>Tephritoidea</taxon>
        <taxon>Tephritidae</taxon>
        <taxon>Ceratitis</taxon>
        <taxon>Ceratitis</taxon>
    </lineage>
</organism>
<feature type="region of interest" description="Disordered" evidence="1">
    <location>
        <begin position="1"/>
        <end position="21"/>
    </location>
</feature>
<gene>
    <name evidence="2" type="ORF">CCAP1982_LOCUS2376</name>
</gene>
<sequence>MTYLRQHRIDNDEQSTSTDQPTKRDLCTSYIYIHIYTIYIVHMYVSTKNLHSIIKHTKNESKSCFGKWKSKKKATTTCNEMKLLAPTGRYGRTSFAKRLSLSFGKVRAGDDDHSEVMVRQCTSVRHRKT</sequence>
<dbReference type="AlphaFoldDB" id="A0A811U3H7"/>
<protein>
    <submittedName>
        <fullName evidence="2">(Mediterranean fruit fly) hypothetical protein</fullName>
    </submittedName>
</protein>
<dbReference type="EMBL" id="CAJHJT010000001">
    <property type="protein sequence ID" value="CAD6993564.1"/>
    <property type="molecule type" value="Genomic_DNA"/>
</dbReference>
<evidence type="ECO:0000313" key="2">
    <source>
        <dbReference type="EMBL" id="CAD6993564.1"/>
    </source>
</evidence>
<evidence type="ECO:0000313" key="3">
    <source>
        <dbReference type="Proteomes" id="UP000606786"/>
    </source>
</evidence>
<proteinExistence type="predicted"/>